<comment type="cofactor">
    <cofactor evidence="4">
        <name>Mg(2+)</name>
        <dbReference type="ChEBI" id="CHEBI:18420"/>
    </cofactor>
</comment>
<dbReference type="GO" id="GO:0035999">
    <property type="term" value="P:tetrahydrofolate interconversion"/>
    <property type="evidence" value="ECO:0007669"/>
    <property type="project" value="TreeGrafter"/>
</dbReference>
<dbReference type="EC" id="6.3.3.2" evidence="4"/>
<evidence type="ECO:0000256" key="3">
    <source>
        <dbReference type="ARBA" id="ARBA00022840"/>
    </source>
</evidence>
<dbReference type="GO" id="GO:0046872">
    <property type="term" value="F:metal ion binding"/>
    <property type="evidence" value="ECO:0007669"/>
    <property type="project" value="UniProtKB-KW"/>
</dbReference>
<evidence type="ECO:0000313" key="6">
    <source>
        <dbReference type="Proteomes" id="UP000249185"/>
    </source>
</evidence>
<comment type="similarity">
    <text evidence="1 4">Belongs to the 5-formyltetrahydrofolate cyclo-ligase family.</text>
</comment>
<dbReference type="EMBL" id="QFPW01000002">
    <property type="protein sequence ID" value="PZQ51691.1"/>
    <property type="molecule type" value="Genomic_DNA"/>
</dbReference>
<dbReference type="GO" id="GO:0009396">
    <property type="term" value="P:folic acid-containing compound biosynthetic process"/>
    <property type="evidence" value="ECO:0007669"/>
    <property type="project" value="TreeGrafter"/>
</dbReference>
<dbReference type="GO" id="GO:0030272">
    <property type="term" value="F:5-formyltetrahydrofolate cyclo-ligase activity"/>
    <property type="evidence" value="ECO:0007669"/>
    <property type="project" value="UniProtKB-EC"/>
</dbReference>
<evidence type="ECO:0000313" key="5">
    <source>
        <dbReference type="EMBL" id="PZQ51691.1"/>
    </source>
</evidence>
<comment type="caution">
    <text evidence="5">The sequence shown here is derived from an EMBL/GenBank/DDBJ whole genome shotgun (WGS) entry which is preliminary data.</text>
</comment>
<accession>A0A2W5NDY7</accession>
<dbReference type="InterPro" id="IPR024185">
    <property type="entry name" value="FTHF_cligase-like_sf"/>
</dbReference>
<organism evidence="5 6">
    <name type="scientific">Rhodovulum sulfidophilum</name>
    <name type="common">Rhodobacter sulfidophilus</name>
    <dbReference type="NCBI Taxonomy" id="35806"/>
    <lineage>
        <taxon>Bacteria</taxon>
        <taxon>Pseudomonadati</taxon>
        <taxon>Pseudomonadota</taxon>
        <taxon>Alphaproteobacteria</taxon>
        <taxon>Rhodobacterales</taxon>
        <taxon>Paracoccaceae</taxon>
        <taxon>Rhodovulum</taxon>
    </lineage>
</organism>
<gene>
    <name evidence="5" type="ORF">DI556_03175</name>
</gene>
<evidence type="ECO:0000256" key="4">
    <source>
        <dbReference type="RuleBase" id="RU361279"/>
    </source>
</evidence>
<dbReference type="PANTHER" id="PTHR23407:SF1">
    <property type="entry name" value="5-FORMYLTETRAHYDROFOLATE CYCLO-LIGASE"/>
    <property type="match status" value="1"/>
</dbReference>
<keyword evidence="5" id="KW-0436">Ligase</keyword>
<sequence length="194" mass="20704">MSDLERQKVAARGESYAARARAHAAGAGAARLAAAHALRVLAPLPRARVIAGYLPIRTEIDPRPAMLALHGLGYRVCVPVIEAAARPLLFRRWAPGVPLVPGPFNVMVPAEGDWVSPDALLVPLLAFDDHGHRLGYGGGFYDRTLHALRAHRAVSGYGFAYEGQYVPEVPRGLTDAPLDAIITEAGVRTPPVLA</sequence>
<comment type="catalytic activity">
    <reaction evidence="4">
        <text>(6S)-5-formyl-5,6,7,8-tetrahydrofolate + ATP = (6R)-5,10-methenyltetrahydrofolate + ADP + phosphate</text>
        <dbReference type="Rhea" id="RHEA:10488"/>
        <dbReference type="ChEBI" id="CHEBI:30616"/>
        <dbReference type="ChEBI" id="CHEBI:43474"/>
        <dbReference type="ChEBI" id="CHEBI:57455"/>
        <dbReference type="ChEBI" id="CHEBI:57457"/>
        <dbReference type="ChEBI" id="CHEBI:456216"/>
        <dbReference type="EC" id="6.3.3.2"/>
    </reaction>
</comment>
<dbReference type="NCBIfam" id="TIGR02727">
    <property type="entry name" value="MTHFS_bact"/>
    <property type="match status" value="1"/>
</dbReference>
<proteinExistence type="inferred from homology"/>
<keyword evidence="2 4" id="KW-0547">Nucleotide-binding</keyword>
<name>A0A2W5NDY7_RHOSU</name>
<dbReference type="SUPFAM" id="SSF100950">
    <property type="entry name" value="NagB/RpiA/CoA transferase-like"/>
    <property type="match status" value="1"/>
</dbReference>
<protein>
    <recommendedName>
        <fullName evidence="4">5-formyltetrahydrofolate cyclo-ligase</fullName>
        <ecNumber evidence="4">6.3.3.2</ecNumber>
    </recommendedName>
</protein>
<dbReference type="Pfam" id="PF01812">
    <property type="entry name" value="5-FTHF_cyc-lig"/>
    <property type="match status" value="1"/>
</dbReference>
<keyword evidence="4" id="KW-0479">Metal-binding</keyword>
<dbReference type="Gene3D" id="3.40.50.10420">
    <property type="entry name" value="NagB/RpiA/CoA transferase-like"/>
    <property type="match status" value="1"/>
</dbReference>
<dbReference type="GO" id="GO:0005524">
    <property type="term" value="F:ATP binding"/>
    <property type="evidence" value="ECO:0007669"/>
    <property type="project" value="UniProtKB-KW"/>
</dbReference>
<dbReference type="PANTHER" id="PTHR23407">
    <property type="entry name" value="ATPASE INHIBITOR/5-FORMYLTETRAHYDROFOLATE CYCLO-LIGASE"/>
    <property type="match status" value="1"/>
</dbReference>
<evidence type="ECO:0000256" key="1">
    <source>
        <dbReference type="ARBA" id="ARBA00010638"/>
    </source>
</evidence>
<keyword evidence="3 4" id="KW-0067">ATP-binding</keyword>
<dbReference type="InterPro" id="IPR037171">
    <property type="entry name" value="NagB/RpiA_transferase-like"/>
</dbReference>
<dbReference type="Proteomes" id="UP000249185">
    <property type="component" value="Unassembled WGS sequence"/>
</dbReference>
<dbReference type="InterPro" id="IPR002698">
    <property type="entry name" value="FTHF_cligase"/>
</dbReference>
<dbReference type="AlphaFoldDB" id="A0A2W5NDY7"/>
<reference evidence="5 6" key="1">
    <citation type="submission" date="2017-08" db="EMBL/GenBank/DDBJ databases">
        <title>Infants hospitalized years apart are colonized by the same room-sourced microbial strains.</title>
        <authorList>
            <person name="Brooks B."/>
            <person name="Olm M.R."/>
            <person name="Firek B.A."/>
            <person name="Baker R."/>
            <person name="Thomas B.C."/>
            <person name="Morowitz M.J."/>
            <person name="Banfield J.F."/>
        </authorList>
    </citation>
    <scope>NUCLEOTIDE SEQUENCE [LARGE SCALE GENOMIC DNA]</scope>
    <source>
        <strain evidence="5">S2_005_002_R2_34</strain>
    </source>
</reference>
<keyword evidence="4" id="KW-0460">Magnesium</keyword>
<evidence type="ECO:0000256" key="2">
    <source>
        <dbReference type="ARBA" id="ARBA00022741"/>
    </source>
</evidence>